<evidence type="ECO:0000256" key="1">
    <source>
        <dbReference type="SAM" id="MobiDB-lite"/>
    </source>
</evidence>
<evidence type="ECO:0000313" key="2">
    <source>
        <dbReference type="EMBL" id="KAH8479310.1"/>
    </source>
</evidence>
<feature type="region of interest" description="Disordered" evidence="1">
    <location>
        <begin position="45"/>
        <end position="66"/>
    </location>
</feature>
<keyword evidence="3" id="KW-1185">Reference proteome</keyword>
<protein>
    <submittedName>
        <fullName evidence="2">Uncharacterized protein</fullName>
    </submittedName>
</protein>
<accession>A0A8T2WDV2</accession>
<dbReference type="AlphaFoldDB" id="A0A8T2WDV2"/>
<proteinExistence type="predicted"/>
<organism evidence="2 3">
    <name type="scientific">Populus deltoides</name>
    <name type="common">Eastern poplar</name>
    <name type="synonym">Eastern cottonwood</name>
    <dbReference type="NCBI Taxonomy" id="3696"/>
    <lineage>
        <taxon>Eukaryota</taxon>
        <taxon>Viridiplantae</taxon>
        <taxon>Streptophyta</taxon>
        <taxon>Embryophyta</taxon>
        <taxon>Tracheophyta</taxon>
        <taxon>Spermatophyta</taxon>
        <taxon>Magnoliopsida</taxon>
        <taxon>eudicotyledons</taxon>
        <taxon>Gunneridae</taxon>
        <taxon>Pentapetalae</taxon>
        <taxon>rosids</taxon>
        <taxon>fabids</taxon>
        <taxon>Malpighiales</taxon>
        <taxon>Salicaceae</taxon>
        <taxon>Saliceae</taxon>
        <taxon>Populus</taxon>
    </lineage>
</organism>
<name>A0A8T2WDV2_POPDE</name>
<sequence>YSFESFGFADSPADTSNLNVLPRVEIICHLRDAPTSEDDIIKQVVQSANREKGGDRTDRGLVRKAT</sequence>
<dbReference type="EMBL" id="JACEGQ020000237">
    <property type="protein sequence ID" value="KAH8479310.1"/>
    <property type="molecule type" value="Genomic_DNA"/>
</dbReference>
<feature type="non-terminal residue" evidence="2">
    <location>
        <position position="1"/>
    </location>
</feature>
<comment type="caution">
    <text evidence="2">The sequence shown here is derived from an EMBL/GenBank/DDBJ whole genome shotgun (WGS) entry which is preliminary data.</text>
</comment>
<reference evidence="2" key="1">
    <citation type="journal article" date="2021" name="J. Hered.">
        <title>Genome Assembly of Salicaceae Populus deltoides (Eastern Cottonwood) I-69 Based on Nanopore Sequencing and Hi-C Technologies.</title>
        <authorList>
            <person name="Bai S."/>
            <person name="Wu H."/>
            <person name="Zhang J."/>
            <person name="Pan Z."/>
            <person name="Zhao W."/>
            <person name="Li Z."/>
            <person name="Tong C."/>
        </authorList>
    </citation>
    <scope>NUCLEOTIDE SEQUENCE</scope>
    <source>
        <tissue evidence="2">Leaf</tissue>
    </source>
</reference>
<evidence type="ECO:0000313" key="3">
    <source>
        <dbReference type="Proteomes" id="UP000807159"/>
    </source>
</evidence>
<gene>
    <name evidence="2" type="ORF">H0E87_031679</name>
</gene>
<feature type="compositionally biased region" description="Basic and acidic residues" evidence="1">
    <location>
        <begin position="49"/>
        <end position="66"/>
    </location>
</feature>
<dbReference type="Proteomes" id="UP000807159">
    <property type="component" value="Unassembled WGS sequence"/>
</dbReference>
<feature type="non-terminal residue" evidence="2">
    <location>
        <position position="66"/>
    </location>
</feature>